<dbReference type="Gene3D" id="1.10.443.10">
    <property type="entry name" value="Intergrase catalytic core"/>
    <property type="match status" value="1"/>
</dbReference>
<feature type="compositionally biased region" description="Basic and acidic residues" evidence="2">
    <location>
        <begin position="323"/>
        <end position="345"/>
    </location>
</feature>
<gene>
    <name evidence="4" type="ORF">WQQ_35620</name>
</gene>
<sequence length="1838" mass="204873">MNPRFEQLSALLSDRLGVGQQEVLDVLFMLRAHQNLAAIVYCCRRLVELLEAVPEFDEAEPAFPDQAQRLRLIRQIALLDEKDVDPHFLNAHIDRNRARKTPLRPHTGDSGLCDLLLIQPKERASEEQKRAFEWLQAWFAWQMFQHQRRVHAPKKYERYLNGEVLDLKDGLATRVYGALRVLRELADIRHASRAVETASQLQGLTAKASTQLSQILKLAHTESGLPSVRKALSDSGMGETDLDARIEGARKVSAEIGRLLQLIWMRSSAVERDQTALRKDIARQVRKVEVDLYGHVTIIGHELDVGSVHAGFAIEIVEHEPLRPEDEVKDQGKGAPVDKGKDRGKGALVDEEEDQSKDDLGNEGKAKRSKKLIVDPGDGEGVEPSTVLFLAKGEPMAGWYAAKSALHHIERANALLPWPDWRLSVAAIEAVVGCVVLKPADSSIEQRARLSIGLSLLTGRSLDFVSGLAIGRSSPSAGELKQSVVISKPDYMVHVLAGLPELADCPDLPEFCAPAVKTLRLPLPVAWRPLVDVLDEKPHRRHSTILEQARSLIATLPKSLGITPRAIAGALKLALLERGRDDLALVKVLIDANDANLNNLIHYASYERKQVEQLWREIVAPWAGPLGEPPSVEVAGERVGCPQGFEVAKVAAQIAKLKARFKSAVREQRWPAVYNNLSMYLSIWLGLATAGRRSREPVPGIITADGWALVRDKSRPDGSTDRYVPLGRGVLEQLDVLRSLASALSIIDPGFAGLSRNPDHILSLRIFDTVRNSVPFQPRFMDLSSTLKKLPGNWGRKLVRSCVNELSGRMKDAGLGHWVRGRHPWTWTSTFPSAEFRAQWLAMQESLERDLGFEVLRIEDFPDPRPWPNLLPAPPRLSSAPIPPPVLSDEAVVSLLREGPEDLFEAAFEWEPPSPEAALGLVRDVLRTVADRPGVDLPAYAERICEYIRIRTNIPLFASRPRSRFQRNWLVSSHEFGCLAYLQQSLLPAIAHDLAHLPAVADGEQALQIDTGRLIVAAALRGGLLCVPHLDAFLTFIAGDEPVQAVGDVRLIELKVRAVRTGDLMRRTVLLDPYLSALIAVERVRVADALRPLLKSLSSKRQEHWNNAFRAYLRSLGLPDEMRLPDFLLGLRQQMQLAASPVLAAYASGEILTEDLAVREFRRLAGLGPVASKDEEETQAEADPDSELGEPLPSDLKQRDYARTIGDRTDVLTSEWLGLLSKDIEASQSLSQKLLCRFAYFMVEEYEREHGPNLSKRARKMNARILRVVWHGLVGFADTRESWTQIDEAILQTLWDLTSPHFPARTHHGAWTRFRTFLTNRQDALEKDGFIISKIADSARRVVSAKILSAVEIRRIEERLKSVSSRIGTAKNRVSASRHFRLTEATGARRAETEKLRWADLDGDMIRIREYEGRTLKTASSERVVPVALAGDALLELLEAARAIGAAKPLDAGPDHDASGDNFFDRVAKSMKSATGDPDIGPHHLRHTKASVLLLLMLANIVDFDLLKDLPWVAELMPTPAQREILLASAGQCGQGLKAICALLGHLHETTTLRHYIHTLCVALYAYQVGLPEISLKAFALRSSSRATWYRLAKQCEEEGVDAATTQRRLRDRIELDQQKECARGDSSSATRLLVFRDETPLQLIETASEHEPKTLADAEGLKLYFEHAHQYLMGERGDAPDGVDALRGSLQKIAEIPSGKRGSNLMRHPMELRTPEGSPMPDMIGTGARLERATDLLCWLLNLKKQQDADYRWLLDKWLYASEALEGSMRLDGSDEVRIQSLPADERIHLEIRNHRLRIRFPGDPLETGRKSVFKGQASSVIRWVMTWMAASENAPK</sequence>
<dbReference type="InterPro" id="IPR002104">
    <property type="entry name" value="Integrase_catalytic"/>
</dbReference>
<keyword evidence="5" id="KW-1185">Reference proteome</keyword>
<feature type="domain" description="Tyr recombinase" evidence="3">
    <location>
        <begin position="1343"/>
        <end position="1571"/>
    </location>
</feature>
<dbReference type="PROSITE" id="PS51898">
    <property type="entry name" value="TYR_RECOMBINASE"/>
    <property type="match status" value="1"/>
</dbReference>
<dbReference type="GO" id="GO:0003677">
    <property type="term" value="F:DNA binding"/>
    <property type="evidence" value="ECO:0007669"/>
    <property type="project" value="InterPro"/>
</dbReference>
<dbReference type="InterPro" id="IPR013762">
    <property type="entry name" value="Integrase-like_cat_sf"/>
</dbReference>
<feature type="compositionally biased region" description="Acidic residues" evidence="2">
    <location>
        <begin position="1174"/>
        <end position="1188"/>
    </location>
</feature>
<dbReference type="OrthoDB" id="6661789at2"/>
<dbReference type="SUPFAM" id="SSF56349">
    <property type="entry name" value="DNA breaking-rejoining enzymes"/>
    <property type="match status" value="1"/>
</dbReference>
<protein>
    <recommendedName>
        <fullName evidence="3">Tyr recombinase domain-containing protein</fullName>
    </recommendedName>
</protein>
<dbReference type="GO" id="GO:0015074">
    <property type="term" value="P:DNA integration"/>
    <property type="evidence" value="ECO:0007669"/>
    <property type="project" value="InterPro"/>
</dbReference>
<feature type="compositionally biased region" description="Basic and acidic residues" evidence="2">
    <location>
        <begin position="357"/>
        <end position="366"/>
    </location>
</feature>
<feature type="region of interest" description="Disordered" evidence="2">
    <location>
        <begin position="323"/>
        <end position="378"/>
    </location>
</feature>
<dbReference type="InterPro" id="IPR011010">
    <property type="entry name" value="DNA_brk_join_enz"/>
</dbReference>
<accession>I7Z9L2</accession>
<evidence type="ECO:0000313" key="4">
    <source>
        <dbReference type="EMBL" id="EIT68367.1"/>
    </source>
</evidence>
<proteinExistence type="predicted"/>
<evidence type="ECO:0000256" key="1">
    <source>
        <dbReference type="ARBA" id="ARBA00023172"/>
    </source>
</evidence>
<feature type="region of interest" description="Disordered" evidence="2">
    <location>
        <begin position="1171"/>
        <end position="1194"/>
    </location>
</feature>
<reference evidence="4 5" key="1">
    <citation type="journal article" date="2012" name="J. Bacteriol.">
        <title>Genome Sequence of n-Alkane-Degrading Hydrocarboniphaga effusa Strain AP103T (ATCC BAA-332T).</title>
        <authorList>
            <person name="Chang H.K."/>
            <person name="Zylstra G.J."/>
            <person name="Chae J.C."/>
        </authorList>
    </citation>
    <scope>NUCLEOTIDE SEQUENCE [LARGE SCALE GENOMIC DNA]</scope>
    <source>
        <strain evidence="4 5">AP103</strain>
    </source>
</reference>
<evidence type="ECO:0000256" key="2">
    <source>
        <dbReference type="SAM" id="MobiDB-lite"/>
    </source>
</evidence>
<organism evidence="4 5">
    <name type="scientific">Hydrocarboniphaga effusa AP103</name>
    <dbReference type="NCBI Taxonomy" id="1172194"/>
    <lineage>
        <taxon>Bacteria</taxon>
        <taxon>Pseudomonadati</taxon>
        <taxon>Pseudomonadota</taxon>
        <taxon>Gammaproteobacteria</taxon>
        <taxon>Nevskiales</taxon>
        <taxon>Nevskiaceae</taxon>
        <taxon>Hydrocarboniphaga</taxon>
    </lineage>
</organism>
<dbReference type="EMBL" id="AKGD01000003">
    <property type="protein sequence ID" value="EIT68367.1"/>
    <property type="molecule type" value="Genomic_DNA"/>
</dbReference>
<comment type="caution">
    <text evidence="4">The sequence shown here is derived from an EMBL/GenBank/DDBJ whole genome shotgun (WGS) entry which is preliminary data.</text>
</comment>
<keyword evidence="1" id="KW-0233">DNA recombination</keyword>
<dbReference type="GO" id="GO:0006310">
    <property type="term" value="P:DNA recombination"/>
    <property type="evidence" value="ECO:0007669"/>
    <property type="project" value="UniProtKB-KW"/>
</dbReference>
<evidence type="ECO:0000313" key="5">
    <source>
        <dbReference type="Proteomes" id="UP000003704"/>
    </source>
</evidence>
<evidence type="ECO:0000259" key="3">
    <source>
        <dbReference type="PROSITE" id="PS51898"/>
    </source>
</evidence>
<dbReference type="RefSeq" id="WP_007186501.1">
    <property type="nucleotide sequence ID" value="NZ_AKGD01000003.1"/>
</dbReference>
<name>I7Z9L2_9GAMM</name>
<dbReference type="Proteomes" id="UP000003704">
    <property type="component" value="Unassembled WGS sequence"/>
</dbReference>